<dbReference type="EMBL" id="MH520094">
    <property type="protein sequence ID" value="AXY93802.1"/>
    <property type="molecule type" value="Genomic_RNA"/>
</dbReference>
<reference evidence="2" key="1">
    <citation type="journal article" date="2018" name="Virus Res.">
        <title>Genomic sequence and phylogenetic analyses of two novel orthoreovirus strains isolated from Pekin ducks in 2014 in Germany.</title>
        <authorList>
            <person name="Farkas S.L."/>
            <person name="Varga-Kugler R."/>
            <person name="Marton S."/>
            <person name="Lengyel G."/>
            <person name="Palya V."/>
            <person name="Banyai K."/>
        </authorList>
    </citation>
    <scope>NUCLEOTIDE SEQUENCE</scope>
    <source>
        <strain evidence="2">D2533/6/1-10</strain>
    </source>
</reference>
<dbReference type="Pfam" id="PF01518">
    <property type="entry name" value="PolyG_pol"/>
    <property type="match status" value="1"/>
</dbReference>
<protein>
    <submittedName>
        <fullName evidence="2">NS RNAb</fullName>
    </submittedName>
</protein>
<dbReference type="InterPro" id="IPR002507">
    <property type="entry name" value="Reovirus_polyG_pol"/>
</dbReference>
<organism evidence="2">
    <name type="scientific">Avian orthoreovirus</name>
    <dbReference type="NCBI Taxonomy" id="38170"/>
    <lineage>
        <taxon>Viruses</taxon>
        <taxon>Riboviria</taxon>
        <taxon>Orthornavirae</taxon>
        <taxon>Duplornaviricota</taxon>
        <taxon>Resentoviricetes</taxon>
        <taxon>Reovirales</taxon>
        <taxon>Spinareoviridae</taxon>
        <taxon>Orthoreovirus</taxon>
        <taxon>Orthoreovirus avis</taxon>
    </lineage>
</organism>
<sequence>MDGTLRVGVSRNTSAAAGQTLFRNLYLLRCTISADARNSTKAVQAYFPLLARAIKALSPLSAFALDRNVRRANVKQMLTRDAPMIADLIQYGQCVTSPAMTTSRGVTAAQLVRKVFSEHVPFDHILTEGAQTFCPGVIASVIGRTMAGFLPRSMDDFEPSGPIDLLAADLVAFKFFLAYMLTLTDGSPAMTIPTLTVEEMLDNVSLLNSLDVSFGVESKSEQRMTRDMAEMSSRSLNELPHHDNRGRMPWKIMYAMLALQLKMELDQLADDRAEVQANAHVTTYGAKLFNQMASFVTVDRELLELALAVKDAGFALNPGQISSKWSAIRRGTTSHSLATARVEVRGGSWVLKDGDNVLLSVSPARLA</sequence>
<proteinExistence type="predicted"/>
<name>A0A385JBE4_9REOV</name>
<evidence type="ECO:0000313" key="2">
    <source>
        <dbReference type="EMBL" id="AXY93802.1"/>
    </source>
</evidence>
<accession>A0A385JBE4</accession>
<dbReference type="GO" id="GO:0003727">
    <property type="term" value="F:single-stranded RNA binding"/>
    <property type="evidence" value="ECO:0007669"/>
    <property type="project" value="InterPro"/>
</dbReference>
<evidence type="ECO:0000256" key="1">
    <source>
        <dbReference type="ARBA" id="ARBA00022884"/>
    </source>
</evidence>
<keyword evidence="1" id="KW-0694">RNA-binding</keyword>
<dbReference type="GO" id="GO:0003968">
    <property type="term" value="F:RNA-directed RNA polymerase activity"/>
    <property type="evidence" value="ECO:0007669"/>
    <property type="project" value="InterPro"/>
</dbReference>